<protein>
    <recommendedName>
        <fullName evidence="4">RanBP2-type domain-containing protein</fullName>
    </recommendedName>
</protein>
<comment type="caution">
    <text evidence="2">The sequence shown here is derived from an EMBL/GenBank/DDBJ whole genome shotgun (WGS) entry which is preliminary data.</text>
</comment>
<feature type="region of interest" description="Disordered" evidence="1">
    <location>
        <begin position="56"/>
        <end position="88"/>
    </location>
</feature>
<accession>A0ABR4GCI6</accession>
<evidence type="ECO:0008006" key="4">
    <source>
        <dbReference type="Google" id="ProtNLM"/>
    </source>
</evidence>
<gene>
    <name evidence="2" type="ORF">BJX66DRAFT_336113</name>
</gene>
<name>A0ABR4GCI6_9EURO</name>
<feature type="compositionally biased region" description="Polar residues" evidence="1">
    <location>
        <begin position="171"/>
        <end position="181"/>
    </location>
</feature>
<organism evidence="2 3">
    <name type="scientific">Aspergillus keveii</name>
    <dbReference type="NCBI Taxonomy" id="714993"/>
    <lineage>
        <taxon>Eukaryota</taxon>
        <taxon>Fungi</taxon>
        <taxon>Dikarya</taxon>
        <taxon>Ascomycota</taxon>
        <taxon>Pezizomycotina</taxon>
        <taxon>Eurotiomycetes</taxon>
        <taxon>Eurotiomycetidae</taxon>
        <taxon>Eurotiales</taxon>
        <taxon>Aspergillaceae</taxon>
        <taxon>Aspergillus</taxon>
        <taxon>Aspergillus subgen. Nidulantes</taxon>
    </lineage>
</organism>
<evidence type="ECO:0000256" key="1">
    <source>
        <dbReference type="SAM" id="MobiDB-lite"/>
    </source>
</evidence>
<dbReference type="EMBL" id="JBFTWV010000027">
    <property type="protein sequence ID" value="KAL2796364.1"/>
    <property type="molecule type" value="Genomic_DNA"/>
</dbReference>
<keyword evidence="3" id="KW-1185">Reference proteome</keyword>
<feature type="region of interest" description="Disordered" evidence="1">
    <location>
        <begin position="156"/>
        <end position="181"/>
    </location>
</feature>
<reference evidence="2 3" key="1">
    <citation type="submission" date="2024-07" db="EMBL/GenBank/DDBJ databases">
        <title>Section-level genome sequencing and comparative genomics of Aspergillus sections Usti and Cavernicolus.</title>
        <authorList>
            <consortium name="Lawrence Berkeley National Laboratory"/>
            <person name="Nybo J.L."/>
            <person name="Vesth T.C."/>
            <person name="Theobald S."/>
            <person name="Frisvad J.C."/>
            <person name="Larsen T.O."/>
            <person name="Kjaerboelling I."/>
            <person name="Rothschild-Mancinelli K."/>
            <person name="Lyhne E.K."/>
            <person name="Kogle M.E."/>
            <person name="Barry K."/>
            <person name="Clum A."/>
            <person name="Na H."/>
            <person name="Ledsgaard L."/>
            <person name="Lin J."/>
            <person name="Lipzen A."/>
            <person name="Kuo A."/>
            <person name="Riley R."/>
            <person name="Mondo S."/>
            <person name="Labutti K."/>
            <person name="Haridas S."/>
            <person name="Pangalinan J."/>
            <person name="Salamov A.A."/>
            <person name="Simmons B.A."/>
            <person name="Magnuson J.K."/>
            <person name="Chen J."/>
            <person name="Drula E."/>
            <person name="Henrissat B."/>
            <person name="Wiebenga A."/>
            <person name="Lubbers R.J."/>
            <person name="Gomes A.C."/>
            <person name="Makela M.R."/>
            <person name="Stajich J."/>
            <person name="Grigoriev I.V."/>
            <person name="Mortensen U.H."/>
            <person name="De Vries R.P."/>
            <person name="Baker S.E."/>
            <person name="Andersen M.R."/>
        </authorList>
    </citation>
    <scope>NUCLEOTIDE SEQUENCE [LARGE SCALE GENOMIC DNA]</scope>
    <source>
        <strain evidence="2 3">CBS 209.92</strain>
    </source>
</reference>
<dbReference type="Proteomes" id="UP001610563">
    <property type="component" value="Unassembled WGS sequence"/>
</dbReference>
<proteinExistence type="predicted"/>
<sequence length="243" mass="27533">MSMIFRAQRATTEQCPWCRFENETNTDGAVECQNCSRTYQRIEEINEIDICDKPGPKLRSTDVRATTEQSLSPQIPRPPRRQSNDEDMNLYTRVQLVNTKFCMKAHLEVRPNARLITISQHDLENPNTLAEYLTEHVDGLSEEECLRALAESGITLRPPAPKHDIPHQRQKTTTGTCSTMPLAHSSTQPDDIFNHEGYSSSFTPNPYHPERIALSEEAKISTSSKHATMLRGQEWSPSLLGVL</sequence>
<evidence type="ECO:0000313" key="2">
    <source>
        <dbReference type="EMBL" id="KAL2796364.1"/>
    </source>
</evidence>
<evidence type="ECO:0000313" key="3">
    <source>
        <dbReference type="Proteomes" id="UP001610563"/>
    </source>
</evidence>